<evidence type="ECO:0000313" key="4">
    <source>
        <dbReference type="Proteomes" id="UP000240830"/>
    </source>
</evidence>
<evidence type="ECO:0000313" key="3">
    <source>
        <dbReference type="EMBL" id="PJF16813.1"/>
    </source>
</evidence>
<dbReference type="STRING" id="1246581.A0A2H9TGA9"/>
<dbReference type="InterPro" id="IPR000007">
    <property type="entry name" value="Tubby_C"/>
</dbReference>
<name>A0A2H9TGA9_9FUNG</name>
<comment type="caution">
    <text evidence="3">The sequence shown here is derived from an EMBL/GenBank/DDBJ whole genome shotgun (WGS) entry which is preliminary data.</text>
</comment>
<dbReference type="Pfam" id="PF01167">
    <property type="entry name" value="Tub"/>
    <property type="match status" value="1"/>
</dbReference>
<dbReference type="PRINTS" id="PR01573">
    <property type="entry name" value="SUPERTUBBY"/>
</dbReference>
<comment type="similarity">
    <text evidence="1">Belongs to the TUB family.</text>
</comment>
<keyword evidence="4" id="KW-1185">Reference proteome</keyword>
<gene>
    <name evidence="3" type="ORF">PSACC_03399</name>
</gene>
<dbReference type="Proteomes" id="UP000240830">
    <property type="component" value="Unassembled WGS sequence"/>
</dbReference>
<dbReference type="SUPFAM" id="SSF54518">
    <property type="entry name" value="Tubby C-terminal domain-like"/>
    <property type="match status" value="1"/>
</dbReference>
<accession>A0A2H9TGA9</accession>
<proteinExistence type="inferred from homology"/>
<dbReference type="PANTHER" id="PTHR16517:SF7">
    <property type="entry name" value="PROTEIN KING TUBBY"/>
    <property type="match status" value="1"/>
</dbReference>
<feature type="domain" description="Tubby C-terminal" evidence="2">
    <location>
        <begin position="19"/>
        <end position="195"/>
    </location>
</feature>
<dbReference type="PANTHER" id="PTHR16517">
    <property type="entry name" value="TUBBY-RELATED"/>
    <property type="match status" value="1"/>
</dbReference>
<dbReference type="EMBL" id="MTSL01000206">
    <property type="protein sequence ID" value="PJF16813.1"/>
    <property type="molecule type" value="Genomic_DNA"/>
</dbReference>
<evidence type="ECO:0000256" key="1">
    <source>
        <dbReference type="ARBA" id="ARBA00007129"/>
    </source>
</evidence>
<dbReference type="AlphaFoldDB" id="A0A2H9TGA9"/>
<protein>
    <recommendedName>
        <fullName evidence="2">Tubby C-terminal domain-containing protein</fullName>
    </recommendedName>
</protein>
<dbReference type="InterPro" id="IPR025659">
    <property type="entry name" value="Tubby-like_C"/>
</dbReference>
<dbReference type="Gene3D" id="3.20.90.10">
    <property type="entry name" value="Tubby Protein, Chain A"/>
    <property type="match status" value="1"/>
</dbReference>
<sequence length="198" mass="22686">MLSTPSSIMPLTPDDESFLFQPVPLGQKIQCKVIRRKHSMGSVYPQYELYLEGTNGARFFLMSARRKKKARGATYLISLNRFDSGDFDERVVAKVKCKVFLNSHCRSNFLGTLFTVYDGKRDKERNERAAILYQPNIFGLCGPRKMTLLLPGLTSEGRIKPLTYKSGSCQLHEKFKTDEIAEILVMRNKTPQWNDGMY</sequence>
<dbReference type="OrthoDB" id="8775810at2759"/>
<reference evidence="3 4" key="1">
    <citation type="submission" date="2016-10" db="EMBL/GenBank/DDBJ databases">
        <title>The genome of Paramicrosporidium saccamoebae is the missing link in understanding Cryptomycota and Microsporidia evolution.</title>
        <authorList>
            <person name="Quandt C.A."/>
            <person name="Beaudet D."/>
            <person name="Corsaro D."/>
            <person name="Michel R."/>
            <person name="Corradi N."/>
            <person name="James T."/>
        </authorList>
    </citation>
    <scope>NUCLEOTIDE SEQUENCE [LARGE SCALE GENOMIC DNA]</scope>
    <source>
        <strain evidence="3 4">KSL3</strain>
    </source>
</reference>
<evidence type="ECO:0000259" key="2">
    <source>
        <dbReference type="Pfam" id="PF01167"/>
    </source>
</evidence>
<organism evidence="3 4">
    <name type="scientific">Paramicrosporidium saccamoebae</name>
    <dbReference type="NCBI Taxonomy" id="1246581"/>
    <lineage>
        <taxon>Eukaryota</taxon>
        <taxon>Fungi</taxon>
        <taxon>Fungi incertae sedis</taxon>
        <taxon>Cryptomycota</taxon>
        <taxon>Cryptomycota incertae sedis</taxon>
        <taxon>Paramicrosporidium</taxon>
    </lineage>
</organism>